<reference evidence="1 2" key="1">
    <citation type="submission" date="2019-03" db="EMBL/GenBank/DDBJ databases">
        <title>Paraburkholderia sp. 4M-K11, isolated from subtropical forest soil.</title>
        <authorList>
            <person name="Gao Z.-H."/>
            <person name="Qiu L.-H."/>
        </authorList>
    </citation>
    <scope>NUCLEOTIDE SEQUENCE [LARGE SCALE GENOMIC DNA]</scope>
    <source>
        <strain evidence="1 2">4M-K11</strain>
    </source>
</reference>
<gene>
    <name evidence="1" type="ORF">EYW47_00590</name>
</gene>
<proteinExistence type="predicted"/>
<evidence type="ECO:0000313" key="1">
    <source>
        <dbReference type="EMBL" id="TDG25902.1"/>
    </source>
</evidence>
<sequence length="120" mass="14098">MQQIQLPPLSEGEVYVGAIGDKNGDYYHVILLPGDHECDTHAGANDWAKSIGGDLPNRIEQSMLWANYRDQFKQDWYWSNETYHRNDAYAWYQIFFDGSQSYRHRDNVDCRARAVRRLPI</sequence>
<accession>A0A4R5MFC0</accession>
<evidence type="ECO:0000313" key="2">
    <source>
        <dbReference type="Proteomes" id="UP000295722"/>
    </source>
</evidence>
<dbReference type="EMBL" id="SMRP01000001">
    <property type="protein sequence ID" value="TDG25902.1"/>
    <property type="molecule type" value="Genomic_DNA"/>
</dbReference>
<dbReference type="RefSeq" id="WP_133192954.1">
    <property type="nucleotide sequence ID" value="NZ_JBHUCW010000015.1"/>
</dbReference>
<keyword evidence="2" id="KW-1185">Reference proteome</keyword>
<comment type="caution">
    <text evidence="1">The sequence shown here is derived from an EMBL/GenBank/DDBJ whole genome shotgun (WGS) entry which is preliminary data.</text>
</comment>
<dbReference type="OrthoDB" id="7349818at2"/>
<dbReference type="AlphaFoldDB" id="A0A4R5MFC0"/>
<organism evidence="1 2">
    <name type="scientific">Paraburkholderia silviterrae</name>
    <dbReference type="NCBI Taxonomy" id="2528715"/>
    <lineage>
        <taxon>Bacteria</taxon>
        <taxon>Pseudomonadati</taxon>
        <taxon>Pseudomonadota</taxon>
        <taxon>Betaproteobacteria</taxon>
        <taxon>Burkholderiales</taxon>
        <taxon>Burkholderiaceae</taxon>
        <taxon>Paraburkholderia</taxon>
    </lineage>
</organism>
<dbReference type="Proteomes" id="UP000295722">
    <property type="component" value="Unassembled WGS sequence"/>
</dbReference>
<protein>
    <submittedName>
        <fullName evidence="1">DUF1566 domain-containing protein</fullName>
    </submittedName>
</protein>
<name>A0A4R5MFC0_9BURK</name>